<gene>
    <name evidence="2" type="primary">ORF49612</name>
</gene>
<dbReference type="AlphaFoldDB" id="A0A0B6Z5K2"/>
<reference evidence="2" key="1">
    <citation type="submission" date="2014-12" db="EMBL/GenBank/DDBJ databases">
        <title>Insight into the proteome of Arion vulgaris.</title>
        <authorList>
            <person name="Aradska J."/>
            <person name="Bulat T."/>
            <person name="Smidak R."/>
            <person name="Sarate P."/>
            <person name="Gangsoo J."/>
            <person name="Sialana F."/>
            <person name="Bilban M."/>
            <person name="Lubec G."/>
        </authorList>
    </citation>
    <scope>NUCLEOTIDE SEQUENCE</scope>
    <source>
        <tissue evidence="2">Skin</tissue>
    </source>
</reference>
<proteinExistence type="predicted"/>
<name>A0A0B6Z5K2_9EUPU</name>
<evidence type="ECO:0000313" key="2">
    <source>
        <dbReference type="EMBL" id="CEK63818.1"/>
    </source>
</evidence>
<dbReference type="EMBL" id="HACG01016953">
    <property type="protein sequence ID" value="CEK63818.1"/>
    <property type="molecule type" value="Transcribed_RNA"/>
</dbReference>
<evidence type="ECO:0000256" key="1">
    <source>
        <dbReference type="SAM" id="MobiDB-lite"/>
    </source>
</evidence>
<feature type="region of interest" description="Disordered" evidence="1">
    <location>
        <begin position="59"/>
        <end position="90"/>
    </location>
</feature>
<feature type="non-terminal residue" evidence="2">
    <location>
        <position position="90"/>
    </location>
</feature>
<feature type="non-terminal residue" evidence="2">
    <location>
        <position position="1"/>
    </location>
</feature>
<sequence>QQKCETLLSLNQKGTSANIGNSQISNSLQSSSAISFSVGTPNSDCLKVDSYSKQNSSLKKKKPIQSAVSDKTDSIQAVPDTETFSSEDSF</sequence>
<organism evidence="2">
    <name type="scientific">Arion vulgaris</name>
    <dbReference type="NCBI Taxonomy" id="1028688"/>
    <lineage>
        <taxon>Eukaryota</taxon>
        <taxon>Metazoa</taxon>
        <taxon>Spiralia</taxon>
        <taxon>Lophotrochozoa</taxon>
        <taxon>Mollusca</taxon>
        <taxon>Gastropoda</taxon>
        <taxon>Heterobranchia</taxon>
        <taxon>Euthyneura</taxon>
        <taxon>Panpulmonata</taxon>
        <taxon>Eupulmonata</taxon>
        <taxon>Stylommatophora</taxon>
        <taxon>Helicina</taxon>
        <taxon>Arionoidea</taxon>
        <taxon>Arionidae</taxon>
        <taxon>Arion</taxon>
    </lineage>
</organism>
<accession>A0A0B6Z5K2</accession>
<protein>
    <submittedName>
        <fullName evidence="2">Uncharacterized protein</fullName>
    </submittedName>
</protein>